<name>A0ABP1DRU6_9APHY</name>
<reference evidence="2" key="1">
    <citation type="submission" date="2024-04" db="EMBL/GenBank/DDBJ databases">
        <authorList>
            <person name="Shaw F."/>
            <person name="Minotto A."/>
        </authorList>
    </citation>
    <scope>NUCLEOTIDE SEQUENCE [LARGE SCALE GENOMIC DNA]</scope>
</reference>
<evidence type="ECO:0000313" key="2">
    <source>
        <dbReference type="Proteomes" id="UP001497453"/>
    </source>
</evidence>
<evidence type="ECO:0000313" key="1">
    <source>
        <dbReference type="EMBL" id="CAL1710475.1"/>
    </source>
</evidence>
<sequence length="326" mass="36900">MAFQQAPPDTYFLYAEIDDKPTYEALASLQIPILTIILHNLRELLLNNKTIRLAYIRSLAISSTSNETSAEMDPIIRALFRDDGPKEIGLMELDDIFAVTYRFCDKYPRLFISWKLGLALSQISANILCSLTREDRNLIVLVGVILHHEMAHYIRGVELGSTPTPSGIVYPRKISQISEDYFSNNYAEAGLDVEGKLFGGLLHPIYRLDREDDYSFIDGFYFIKELCGVYYDLTAFVVNTSYITRLADTWLGNTPVHLASLEVDVLRDASEVKLVIRPPHQHGPDVSTKGSGGQLWFRWGEMEIPAIEVCSIEEHMACKCITRDVP</sequence>
<proteinExistence type="predicted"/>
<protein>
    <submittedName>
        <fullName evidence="1">Uncharacterized protein</fullName>
    </submittedName>
</protein>
<dbReference type="Proteomes" id="UP001497453">
    <property type="component" value="Chromosome 6"/>
</dbReference>
<gene>
    <name evidence="1" type="ORF">GFSPODELE1_LOCUS7847</name>
</gene>
<accession>A0ABP1DRU6</accession>
<organism evidence="1 2">
    <name type="scientific">Somion occarium</name>
    <dbReference type="NCBI Taxonomy" id="3059160"/>
    <lineage>
        <taxon>Eukaryota</taxon>
        <taxon>Fungi</taxon>
        <taxon>Dikarya</taxon>
        <taxon>Basidiomycota</taxon>
        <taxon>Agaricomycotina</taxon>
        <taxon>Agaricomycetes</taxon>
        <taxon>Polyporales</taxon>
        <taxon>Cerrenaceae</taxon>
        <taxon>Somion</taxon>
    </lineage>
</organism>
<keyword evidence="2" id="KW-1185">Reference proteome</keyword>
<dbReference type="EMBL" id="OZ037949">
    <property type="protein sequence ID" value="CAL1710475.1"/>
    <property type="molecule type" value="Genomic_DNA"/>
</dbReference>